<evidence type="ECO:0000256" key="4">
    <source>
        <dbReference type="ARBA" id="ARBA00034320"/>
    </source>
</evidence>
<dbReference type="Proteomes" id="UP001605036">
    <property type="component" value="Unassembled WGS sequence"/>
</dbReference>
<evidence type="ECO:0000256" key="1">
    <source>
        <dbReference type="ARBA" id="ARBA00022741"/>
    </source>
</evidence>
<dbReference type="GO" id="GO:0016787">
    <property type="term" value="F:hydrolase activity"/>
    <property type="evidence" value="ECO:0007669"/>
    <property type="project" value="UniProtKB-KW"/>
</dbReference>
<dbReference type="InterPro" id="IPR011629">
    <property type="entry name" value="CobW-like_C"/>
</dbReference>
<dbReference type="Pfam" id="PF07683">
    <property type="entry name" value="CobW_C"/>
    <property type="match status" value="1"/>
</dbReference>
<dbReference type="PANTHER" id="PTHR13748:SF59">
    <property type="entry name" value="COBW C-TERMINAL DOMAIN-CONTAINING PROTEIN"/>
    <property type="match status" value="1"/>
</dbReference>
<gene>
    <name evidence="7" type="ORF">R1flu_021365</name>
</gene>
<keyword evidence="3" id="KW-0143">Chaperone</keyword>
<keyword evidence="1" id="KW-0547">Nucleotide-binding</keyword>
<comment type="similarity">
    <text evidence="4">Belongs to the SIMIBI class G3E GTPase family. ZNG1 subfamily.</text>
</comment>
<dbReference type="SUPFAM" id="SSF90002">
    <property type="entry name" value="Hypothetical protein YjiA, C-terminal domain"/>
    <property type="match status" value="1"/>
</dbReference>
<dbReference type="SUPFAM" id="SSF52540">
    <property type="entry name" value="P-loop containing nucleoside triphosphate hydrolases"/>
    <property type="match status" value="1"/>
</dbReference>
<reference evidence="7 8" key="1">
    <citation type="submission" date="2024-09" db="EMBL/GenBank/DDBJ databases">
        <title>Chromosome-scale assembly of Riccia fluitans.</title>
        <authorList>
            <person name="Paukszto L."/>
            <person name="Sawicki J."/>
            <person name="Karawczyk K."/>
            <person name="Piernik-Szablinska J."/>
            <person name="Szczecinska M."/>
            <person name="Mazdziarz M."/>
        </authorList>
    </citation>
    <scope>NUCLEOTIDE SEQUENCE [LARGE SCALE GENOMIC DNA]</scope>
    <source>
        <strain evidence="7">Rf_01</strain>
        <tissue evidence="7">Aerial parts of the thallus</tissue>
    </source>
</reference>
<evidence type="ECO:0000256" key="2">
    <source>
        <dbReference type="ARBA" id="ARBA00022801"/>
    </source>
</evidence>
<feature type="domain" description="CobW C-terminal" evidence="6">
    <location>
        <begin position="314"/>
        <end position="408"/>
    </location>
</feature>
<dbReference type="Pfam" id="PF02492">
    <property type="entry name" value="cobW"/>
    <property type="match status" value="1"/>
</dbReference>
<proteinExistence type="inferred from homology"/>
<dbReference type="InterPro" id="IPR003495">
    <property type="entry name" value="CobW/HypB/UreG_nucleotide-bd"/>
</dbReference>
<evidence type="ECO:0000313" key="7">
    <source>
        <dbReference type="EMBL" id="KAL2653237.1"/>
    </source>
</evidence>
<dbReference type="PANTHER" id="PTHR13748">
    <property type="entry name" value="COBW-RELATED"/>
    <property type="match status" value="1"/>
</dbReference>
<evidence type="ECO:0000259" key="6">
    <source>
        <dbReference type="SMART" id="SM00833"/>
    </source>
</evidence>
<name>A0ABD1ZP51_9MARC</name>
<evidence type="ECO:0000313" key="8">
    <source>
        <dbReference type="Proteomes" id="UP001605036"/>
    </source>
</evidence>
<organism evidence="7 8">
    <name type="scientific">Riccia fluitans</name>
    <dbReference type="NCBI Taxonomy" id="41844"/>
    <lineage>
        <taxon>Eukaryota</taxon>
        <taxon>Viridiplantae</taxon>
        <taxon>Streptophyta</taxon>
        <taxon>Embryophyta</taxon>
        <taxon>Marchantiophyta</taxon>
        <taxon>Marchantiopsida</taxon>
        <taxon>Marchantiidae</taxon>
        <taxon>Marchantiales</taxon>
        <taxon>Ricciaceae</taxon>
        <taxon>Riccia</taxon>
    </lineage>
</organism>
<dbReference type="AlphaFoldDB" id="A0ABD1ZP51"/>
<dbReference type="InterPro" id="IPR051316">
    <property type="entry name" value="Zinc-reg_GTPase_activator"/>
</dbReference>
<sequence>MQRVRTTFLNIAASYVALSSGRVQQDLEVKMAERGYPKENNQMSLAFEKLAYDKREGEGGRLGCTIVTGFLGCGKTTLVQHILKNRGDLQIAVLVNEFGEIDVDSLVLDSTRLNFSHGLSHVSLANGCACCASSGNLKEALRRTVSCQHNFDYVVIETSGLANPTAMARELEEAGVRLDLVVTVVDVENLDLVLETPVAKQQLEIADIVLLNKCDLVSLGMISDAEDRVEEATGGTKAVRCRFVNVPLDLVLNVLLPEVSATLATSFANTSIGFVSHEATTQTTRPLLKEGPQTRVLPKVMRSLPEQHEHDGRISSFSFCRDEPFSLAAFQDFVASRLRSCTGLLRVKGLVWFEESRSTRHIFHFSGRKRSEALHGGPWESQPNIELVFIGRDRRELEELKGELLSLLASTLQMPMEFVRDRSAALEEFAYFVNSDSRFKVHEIRSRNDSGVECHTLVMFGLVGSALRGVHEGDLNAALIQTVNGRGIIFLTSGSSPKSGHWLQISFGGDMTPEGAWCELKSAAVSVITKAFQGVCLCRCDVVPHMH</sequence>
<dbReference type="InterPro" id="IPR036627">
    <property type="entry name" value="CobW-likC_sf"/>
</dbReference>
<dbReference type="GO" id="GO:0000166">
    <property type="term" value="F:nucleotide binding"/>
    <property type="evidence" value="ECO:0007669"/>
    <property type="project" value="UniProtKB-KW"/>
</dbReference>
<comment type="catalytic activity">
    <reaction evidence="5">
        <text>GTP + H2O = GDP + phosphate + H(+)</text>
        <dbReference type="Rhea" id="RHEA:19669"/>
        <dbReference type="ChEBI" id="CHEBI:15377"/>
        <dbReference type="ChEBI" id="CHEBI:15378"/>
        <dbReference type="ChEBI" id="CHEBI:37565"/>
        <dbReference type="ChEBI" id="CHEBI:43474"/>
        <dbReference type="ChEBI" id="CHEBI:58189"/>
    </reaction>
    <physiologicalReaction direction="left-to-right" evidence="5">
        <dbReference type="Rhea" id="RHEA:19670"/>
    </physiologicalReaction>
</comment>
<accession>A0ABD1ZP51</accession>
<dbReference type="Gene3D" id="3.40.50.300">
    <property type="entry name" value="P-loop containing nucleotide triphosphate hydrolases"/>
    <property type="match status" value="1"/>
</dbReference>
<dbReference type="EMBL" id="JBHFFA010000001">
    <property type="protein sequence ID" value="KAL2653237.1"/>
    <property type="molecule type" value="Genomic_DNA"/>
</dbReference>
<keyword evidence="2" id="KW-0378">Hydrolase</keyword>
<dbReference type="CDD" id="cd03112">
    <property type="entry name" value="CobW-like"/>
    <property type="match status" value="1"/>
</dbReference>
<keyword evidence="8" id="KW-1185">Reference proteome</keyword>
<evidence type="ECO:0000256" key="3">
    <source>
        <dbReference type="ARBA" id="ARBA00023186"/>
    </source>
</evidence>
<dbReference type="SMART" id="SM00833">
    <property type="entry name" value="CobW_C"/>
    <property type="match status" value="1"/>
</dbReference>
<dbReference type="Gene3D" id="3.30.1220.10">
    <property type="entry name" value="CobW-like, C-terminal domain"/>
    <property type="match status" value="1"/>
</dbReference>
<evidence type="ECO:0000256" key="5">
    <source>
        <dbReference type="ARBA" id="ARBA00049117"/>
    </source>
</evidence>
<comment type="caution">
    <text evidence="7">The sequence shown here is derived from an EMBL/GenBank/DDBJ whole genome shotgun (WGS) entry which is preliminary data.</text>
</comment>
<dbReference type="InterPro" id="IPR027417">
    <property type="entry name" value="P-loop_NTPase"/>
</dbReference>
<protein>
    <recommendedName>
        <fullName evidence="6">CobW C-terminal domain-containing protein</fullName>
    </recommendedName>
</protein>